<proteinExistence type="predicted"/>
<dbReference type="SUPFAM" id="SSF56801">
    <property type="entry name" value="Acetyl-CoA synthetase-like"/>
    <property type="match status" value="1"/>
</dbReference>
<evidence type="ECO:0000313" key="2">
    <source>
        <dbReference type="EMBL" id="QNQ08513.1"/>
    </source>
</evidence>
<gene>
    <name evidence="2" type="ORF">H3Z74_17420</name>
</gene>
<dbReference type="AlphaFoldDB" id="A0A7H0LFR0"/>
<evidence type="ECO:0000313" key="3">
    <source>
        <dbReference type="Proteomes" id="UP000516148"/>
    </source>
</evidence>
<dbReference type="Pfam" id="PF00501">
    <property type="entry name" value="AMP-binding"/>
    <property type="match status" value="1"/>
</dbReference>
<keyword evidence="3" id="KW-1185">Reference proteome</keyword>
<dbReference type="InterPro" id="IPR000873">
    <property type="entry name" value="AMP-dep_synth/lig_dom"/>
</dbReference>
<dbReference type="KEGG" id="spap:H3Z74_17420"/>
<dbReference type="Proteomes" id="UP000516148">
    <property type="component" value="Chromosome"/>
</dbReference>
<evidence type="ECO:0000259" key="1">
    <source>
        <dbReference type="Pfam" id="PF00501"/>
    </source>
</evidence>
<dbReference type="InterPro" id="IPR053158">
    <property type="entry name" value="CapK_Type1_Caps_Biosynth"/>
</dbReference>
<sequence length="449" mass="48065">MTDPTDAERYPTLSDAGRALLRRMSEHPAAPVYRNRSGNRLLAEELPGLANFERETLSAPVGWRPGAPPDWIAPLLADTYRRVPHFRARGAAPARLDDVPTISRADLAHDIAAFVPDDVPLDRLINFRTTGTTGNPLLIASHPTVAARYLAFHKRALARFGVTLRAGAGEVGVVLLGDQRQCFTYVSVTPTMDEAGLAKINLHPGDWRDPADRARYLDALAPEVIAGDPISFATLLDLPVTLRPRALLSVAMMLTDGLRDRLERRFDCPVLDLYSMNEVGPIAVADRAAGGHVLLQPNLYVEIVDAAGRALPVGERGEVCVTGGFNFCLPLVRYRTGDTAALALTGGEPVLTGLSGRRPIRFRTGDGGWINNIDVSHALKPIATAQFGLHQSASGAVTLRLSPHAMADAPAAAAALRSVIGDVAITVEPIAGDDKILQYTSDLADSLSA</sequence>
<dbReference type="InterPro" id="IPR042099">
    <property type="entry name" value="ANL_N_sf"/>
</dbReference>
<feature type="domain" description="AMP-dependent synthetase/ligase" evidence="1">
    <location>
        <begin position="199"/>
        <end position="324"/>
    </location>
</feature>
<organism evidence="2 3">
    <name type="scientific">Sphingomonas alpina</name>
    <dbReference type="NCBI Taxonomy" id="653931"/>
    <lineage>
        <taxon>Bacteria</taxon>
        <taxon>Pseudomonadati</taxon>
        <taxon>Pseudomonadota</taxon>
        <taxon>Alphaproteobacteria</taxon>
        <taxon>Sphingomonadales</taxon>
        <taxon>Sphingomonadaceae</taxon>
        <taxon>Sphingomonas</taxon>
    </lineage>
</organism>
<dbReference type="PANTHER" id="PTHR36932">
    <property type="entry name" value="CAPSULAR POLYSACCHARIDE BIOSYNTHESIS PROTEIN"/>
    <property type="match status" value="1"/>
</dbReference>
<dbReference type="PANTHER" id="PTHR36932:SF1">
    <property type="entry name" value="CAPSULAR POLYSACCHARIDE BIOSYNTHESIS PROTEIN"/>
    <property type="match status" value="1"/>
</dbReference>
<accession>A0A7H0LFR0</accession>
<dbReference type="Gene3D" id="3.40.50.12780">
    <property type="entry name" value="N-terminal domain of ligase-like"/>
    <property type="match status" value="1"/>
</dbReference>
<reference evidence="2 3" key="1">
    <citation type="submission" date="2020-09" db="EMBL/GenBank/DDBJ databases">
        <title>Sphingomonas sp., a new species isolated from pork steak.</title>
        <authorList>
            <person name="Heidler von Heilborn D."/>
        </authorList>
    </citation>
    <scope>NUCLEOTIDE SEQUENCE [LARGE SCALE GENOMIC DNA]</scope>
    <source>
        <strain evidence="3">S8-3T</strain>
    </source>
</reference>
<dbReference type="RefSeq" id="WP_187760841.1">
    <property type="nucleotide sequence ID" value="NZ_CP061038.1"/>
</dbReference>
<name>A0A7H0LFR0_9SPHN</name>
<dbReference type="EMBL" id="CP061038">
    <property type="protein sequence ID" value="QNQ08513.1"/>
    <property type="molecule type" value="Genomic_DNA"/>
</dbReference>
<protein>
    <submittedName>
        <fullName evidence="2">AMP-binding protein</fullName>
    </submittedName>
</protein>